<dbReference type="InterPro" id="IPR011706">
    <property type="entry name" value="Cu-oxidase_C"/>
</dbReference>
<dbReference type="EMBL" id="JARKIE010000316">
    <property type="protein sequence ID" value="KAJ7654861.1"/>
    <property type="molecule type" value="Genomic_DNA"/>
</dbReference>
<reference evidence="11" key="1">
    <citation type="submission" date="2023-03" db="EMBL/GenBank/DDBJ databases">
        <title>Massive genome expansion in bonnet fungi (Mycena s.s.) driven by repeated elements and novel gene families across ecological guilds.</title>
        <authorList>
            <consortium name="Lawrence Berkeley National Laboratory"/>
            <person name="Harder C.B."/>
            <person name="Miyauchi S."/>
            <person name="Viragh M."/>
            <person name="Kuo A."/>
            <person name="Thoen E."/>
            <person name="Andreopoulos B."/>
            <person name="Lu D."/>
            <person name="Skrede I."/>
            <person name="Drula E."/>
            <person name="Henrissat B."/>
            <person name="Morin E."/>
            <person name="Kohler A."/>
            <person name="Barry K."/>
            <person name="LaButti K."/>
            <person name="Morin E."/>
            <person name="Salamov A."/>
            <person name="Lipzen A."/>
            <person name="Mereny Z."/>
            <person name="Hegedus B."/>
            <person name="Baldrian P."/>
            <person name="Stursova M."/>
            <person name="Weitz H."/>
            <person name="Taylor A."/>
            <person name="Grigoriev I.V."/>
            <person name="Nagy L.G."/>
            <person name="Martin F."/>
            <person name="Kauserud H."/>
        </authorList>
    </citation>
    <scope>NUCLEOTIDE SEQUENCE</scope>
    <source>
        <strain evidence="11">CBHHK067</strain>
    </source>
</reference>
<dbReference type="CDD" id="cd13903">
    <property type="entry name" value="CuRO_3_Tv-LCC_like"/>
    <property type="match status" value="1"/>
</dbReference>
<evidence type="ECO:0000256" key="1">
    <source>
        <dbReference type="ARBA" id="ARBA00010609"/>
    </source>
</evidence>
<dbReference type="PANTHER" id="PTHR11709">
    <property type="entry name" value="MULTI-COPPER OXIDASE"/>
    <property type="match status" value="1"/>
</dbReference>
<dbReference type="InterPro" id="IPR045087">
    <property type="entry name" value="Cu-oxidase_fam"/>
</dbReference>
<dbReference type="Pfam" id="PF07731">
    <property type="entry name" value="Cu-oxidase_2"/>
    <property type="match status" value="1"/>
</dbReference>
<evidence type="ECO:0000256" key="5">
    <source>
        <dbReference type="ARBA" id="ARBA00023157"/>
    </source>
</evidence>
<sequence>MFLSAALLLFSTLSGTRAVSVSVGRSTTSDSLQGRSTVSTSLEIVNKVISPDGYRRSAVLAGGTFPGPLIKGNKGDRFIINVEDKLNDTTMLTDTSIHWHGILQHGGTNYNDGTAWITQCPITPGHSFPYSFQVPDQAGTFWYHSHLSTQYCDGLRGPFVVYDPNDPAKHLYDVDDESTIITLADWYHYPAMQATTNAPPKFNSTLINGLGRYENGSLSDLAVISVTQGKRYRFRLIGLSCDPNFFFSIDGHQLTIIEVDGVNHQPVVVDQIQIFAGQRYSFVLTANQIVGNYWIRALPNQDGVNVGSFVNGTNSAILRYAGAPKADPKTSSVVTQPLVETSLHPLVPSRAPGNPYPGGADYNIRLELGLDLTTFKFLVNGTTFVNPSTPVLLQILSGKYKAQDLLPKNNMFELKPNKTVEISFIGGGPGAPHPFHLHGHNFYVVRSANSSTYNFENPVIRDVVNVGLSTDDLATFRFVTDNQGPWMLHCHVDWHLEGGMAVILAEDIPDMAKEDPPPAWDQLCPIYNQTHNLGY</sequence>
<name>A0AAD7CNN6_MYCRO</name>
<evidence type="ECO:0000313" key="12">
    <source>
        <dbReference type="Proteomes" id="UP001221757"/>
    </source>
</evidence>
<evidence type="ECO:0000256" key="6">
    <source>
        <dbReference type="ARBA" id="ARBA00023180"/>
    </source>
</evidence>
<dbReference type="InterPro" id="IPR008972">
    <property type="entry name" value="Cupredoxin"/>
</dbReference>
<protein>
    <submittedName>
        <fullName evidence="11">Laccase 2</fullName>
    </submittedName>
</protein>
<evidence type="ECO:0000259" key="9">
    <source>
        <dbReference type="Pfam" id="PF07731"/>
    </source>
</evidence>
<evidence type="ECO:0000256" key="4">
    <source>
        <dbReference type="ARBA" id="ARBA00023008"/>
    </source>
</evidence>
<dbReference type="GO" id="GO:0005507">
    <property type="term" value="F:copper ion binding"/>
    <property type="evidence" value="ECO:0007669"/>
    <property type="project" value="InterPro"/>
</dbReference>
<gene>
    <name evidence="11" type="ORF">B0H17DRAFT_380075</name>
</gene>
<keyword evidence="7" id="KW-0732">Signal</keyword>
<dbReference type="PANTHER" id="PTHR11709:SF511">
    <property type="entry name" value="LACCASE"/>
    <property type="match status" value="1"/>
</dbReference>
<evidence type="ECO:0000256" key="3">
    <source>
        <dbReference type="ARBA" id="ARBA00023002"/>
    </source>
</evidence>
<dbReference type="InterPro" id="IPR011707">
    <property type="entry name" value="Cu-oxidase-like_N"/>
</dbReference>
<evidence type="ECO:0000259" key="10">
    <source>
        <dbReference type="Pfam" id="PF07732"/>
    </source>
</evidence>
<feature type="domain" description="Plastocyanin-like" evidence="10">
    <location>
        <begin position="46"/>
        <end position="165"/>
    </location>
</feature>
<organism evidence="11 12">
    <name type="scientific">Mycena rosella</name>
    <name type="common">Pink bonnet</name>
    <name type="synonym">Agaricus rosellus</name>
    <dbReference type="NCBI Taxonomy" id="1033263"/>
    <lineage>
        <taxon>Eukaryota</taxon>
        <taxon>Fungi</taxon>
        <taxon>Dikarya</taxon>
        <taxon>Basidiomycota</taxon>
        <taxon>Agaricomycotina</taxon>
        <taxon>Agaricomycetes</taxon>
        <taxon>Agaricomycetidae</taxon>
        <taxon>Agaricales</taxon>
        <taxon>Marasmiineae</taxon>
        <taxon>Mycenaceae</taxon>
        <taxon>Mycena</taxon>
    </lineage>
</organism>
<feature type="signal peptide" evidence="7">
    <location>
        <begin position="1"/>
        <end position="18"/>
    </location>
</feature>
<comment type="similarity">
    <text evidence="1">Belongs to the multicopper oxidase family.</text>
</comment>
<dbReference type="Pfam" id="PF07732">
    <property type="entry name" value="Cu-oxidase_3"/>
    <property type="match status" value="1"/>
</dbReference>
<dbReference type="Pfam" id="PF00394">
    <property type="entry name" value="Cu-oxidase"/>
    <property type="match status" value="1"/>
</dbReference>
<evidence type="ECO:0000259" key="8">
    <source>
        <dbReference type="Pfam" id="PF00394"/>
    </source>
</evidence>
<keyword evidence="12" id="KW-1185">Reference proteome</keyword>
<dbReference type="PROSITE" id="PS00079">
    <property type="entry name" value="MULTICOPPER_OXIDASE1"/>
    <property type="match status" value="2"/>
</dbReference>
<evidence type="ECO:0000256" key="2">
    <source>
        <dbReference type="ARBA" id="ARBA00022723"/>
    </source>
</evidence>
<dbReference type="SUPFAM" id="SSF49503">
    <property type="entry name" value="Cupredoxins"/>
    <property type="match status" value="3"/>
</dbReference>
<comment type="caution">
    <text evidence="11">The sequence shown here is derived from an EMBL/GenBank/DDBJ whole genome shotgun (WGS) entry which is preliminary data.</text>
</comment>
<proteinExistence type="inferred from homology"/>
<keyword evidence="3" id="KW-0560">Oxidoreductase</keyword>
<evidence type="ECO:0000256" key="7">
    <source>
        <dbReference type="SAM" id="SignalP"/>
    </source>
</evidence>
<dbReference type="AlphaFoldDB" id="A0AAD7CNN6"/>
<feature type="chain" id="PRO_5041993920" evidence="7">
    <location>
        <begin position="19"/>
        <end position="535"/>
    </location>
</feature>
<keyword evidence="6" id="KW-0325">Glycoprotein</keyword>
<accession>A0AAD7CNN6</accession>
<feature type="domain" description="Plastocyanin-like" evidence="9">
    <location>
        <begin position="385"/>
        <end position="507"/>
    </location>
</feature>
<dbReference type="Proteomes" id="UP001221757">
    <property type="component" value="Unassembled WGS sequence"/>
</dbReference>
<dbReference type="InterPro" id="IPR002355">
    <property type="entry name" value="Cu_oxidase_Cu_BS"/>
</dbReference>
<dbReference type="PROSITE" id="PS00080">
    <property type="entry name" value="MULTICOPPER_OXIDASE2"/>
    <property type="match status" value="1"/>
</dbReference>
<dbReference type="FunFam" id="2.60.40.420:FF:000045">
    <property type="entry name" value="Laccase 2"/>
    <property type="match status" value="1"/>
</dbReference>
<dbReference type="GO" id="GO:0016491">
    <property type="term" value="F:oxidoreductase activity"/>
    <property type="evidence" value="ECO:0007669"/>
    <property type="project" value="UniProtKB-KW"/>
</dbReference>
<dbReference type="InterPro" id="IPR033138">
    <property type="entry name" value="Cu_oxidase_CS"/>
</dbReference>
<feature type="domain" description="Plastocyanin-like" evidence="8">
    <location>
        <begin position="177"/>
        <end position="323"/>
    </location>
</feature>
<dbReference type="CDD" id="cd13856">
    <property type="entry name" value="CuRO_1_Tv-LCC_like"/>
    <property type="match status" value="1"/>
</dbReference>
<keyword evidence="4" id="KW-0186">Copper</keyword>
<dbReference type="InterPro" id="IPR001117">
    <property type="entry name" value="Cu-oxidase_2nd"/>
</dbReference>
<keyword evidence="2" id="KW-0479">Metal-binding</keyword>
<dbReference type="Gene3D" id="2.60.40.420">
    <property type="entry name" value="Cupredoxins - blue copper proteins"/>
    <property type="match status" value="3"/>
</dbReference>
<keyword evidence="5" id="KW-1015">Disulfide bond</keyword>
<evidence type="ECO:0000313" key="11">
    <source>
        <dbReference type="EMBL" id="KAJ7654861.1"/>
    </source>
</evidence>